<accession>A0A2U7NJG4</accession>
<keyword evidence="2" id="KW-1185">Reference proteome</keyword>
<protein>
    <submittedName>
        <fullName evidence="1">Uncharacterized protein</fullName>
    </submittedName>
</protein>
<dbReference type="Proteomes" id="UP000247773">
    <property type="component" value="Genome"/>
</dbReference>
<sequence>MFVEVHNDTICGFKVQVGSTVNINADNYELYWPMVFTERPKHGKFAKVQIIGRKRTLEGELTFDSQEAFYCEHIKVLEL</sequence>
<evidence type="ECO:0000313" key="1">
    <source>
        <dbReference type="EMBL" id="ASD52004.1"/>
    </source>
</evidence>
<dbReference type="EMBL" id="KY971610">
    <property type="protein sequence ID" value="ASD52004.1"/>
    <property type="molecule type" value="Genomic_DNA"/>
</dbReference>
<gene>
    <name evidence="1" type="ORF">PspYZU05_52</name>
</gene>
<proteinExistence type="predicted"/>
<evidence type="ECO:0000313" key="2">
    <source>
        <dbReference type="Proteomes" id="UP000247773"/>
    </source>
</evidence>
<reference evidence="1 2" key="1">
    <citation type="submission" date="2017-04" db="EMBL/GenBank/DDBJ databases">
        <title>Isolation of lytic bacteriophages infecting Pseudomonas strains for biocontrol of fish and shrimp spoilage during chilled storage.</title>
        <authorList>
            <person name="Yang Z."/>
            <person name="Tao X."/>
            <person name="Gao L."/>
            <person name="Rao S."/>
        </authorList>
    </citation>
    <scope>NUCLEOTIDE SEQUENCE [LARGE SCALE GENOMIC DNA]</scope>
</reference>
<name>A0A2U7NJG4_9CAUD</name>
<organism evidence="1 2">
    <name type="scientific">Pseudomonas phage PspYZU05</name>
    <dbReference type="NCBI Taxonomy" id="1983556"/>
    <lineage>
        <taxon>Viruses</taxon>
        <taxon>Duplodnaviria</taxon>
        <taxon>Heunggongvirae</taxon>
        <taxon>Uroviricota</taxon>
        <taxon>Caudoviricetes</taxon>
        <taxon>Pantevenvirales</taxon>
        <taxon>Straboviridae</taxon>
        <taxon>Jiangsuvirus</taxon>
        <taxon>Jiangsuvirus pspyzu05</taxon>
    </lineage>
</organism>